<dbReference type="HOGENOM" id="CLU_3020718_0_0_1"/>
<dbReference type="RefSeq" id="XP_005768864.1">
    <property type="nucleotide sequence ID" value="XM_005768807.1"/>
</dbReference>
<dbReference type="PaxDb" id="2903-EOD16435"/>
<reference evidence="1" key="2">
    <citation type="submission" date="2024-10" db="UniProtKB">
        <authorList>
            <consortium name="EnsemblProtists"/>
        </authorList>
    </citation>
    <scope>IDENTIFICATION</scope>
</reference>
<organism evidence="1 2">
    <name type="scientific">Emiliania huxleyi (strain CCMP1516)</name>
    <dbReference type="NCBI Taxonomy" id="280463"/>
    <lineage>
        <taxon>Eukaryota</taxon>
        <taxon>Haptista</taxon>
        <taxon>Haptophyta</taxon>
        <taxon>Prymnesiophyceae</taxon>
        <taxon>Isochrysidales</taxon>
        <taxon>Noelaerhabdaceae</taxon>
        <taxon>Emiliania</taxon>
    </lineage>
</organism>
<evidence type="ECO:0000313" key="2">
    <source>
        <dbReference type="Proteomes" id="UP000013827"/>
    </source>
</evidence>
<name>A0A0D3IYV0_EMIH1</name>
<reference evidence="2" key="1">
    <citation type="journal article" date="2013" name="Nature">
        <title>Pan genome of the phytoplankton Emiliania underpins its global distribution.</title>
        <authorList>
            <person name="Read B.A."/>
            <person name="Kegel J."/>
            <person name="Klute M.J."/>
            <person name="Kuo A."/>
            <person name="Lefebvre S.C."/>
            <person name="Maumus F."/>
            <person name="Mayer C."/>
            <person name="Miller J."/>
            <person name="Monier A."/>
            <person name="Salamov A."/>
            <person name="Young J."/>
            <person name="Aguilar M."/>
            <person name="Claverie J.M."/>
            <person name="Frickenhaus S."/>
            <person name="Gonzalez K."/>
            <person name="Herman E.K."/>
            <person name="Lin Y.C."/>
            <person name="Napier J."/>
            <person name="Ogata H."/>
            <person name="Sarno A.F."/>
            <person name="Shmutz J."/>
            <person name="Schroeder D."/>
            <person name="de Vargas C."/>
            <person name="Verret F."/>
            <person name="von Dassow P."/>
            <person name="Valentin K."/>
            <person name="Van de Peer Y."/>
            <person name="Wheeler G."/>
            <person name="Dacks J.B."/>
            <person name="Delwiche C.F."/>
            <person name="Dyhrman S.T."/>
            <person name="Glockner G."/>
            <person name="John U."/>
            <person name="Richards T."/>
            <person name="Worden A.Z."/>
            <person name="Zhang X."/>
            <person name="Grigoriev I.V."/>
            <person name="Allen A.E."/>
            <person name="Bidle K."/>
            <person name="Borodovsky M."/>
            <person name="Bowler C."/>
            <person name="Brownlee C."/>
            <person name="Cock J.M."/>
            <person name="Elias M."/>
            <person name="Gladyshev V.N."/>
            <person name="Groth M."/>
            <person name="Guda C."/>
            <person name="Hadaegh A."/>
            <person name="Iglesias-Rodriguez M.D."/>
            <person name="Jenkins J."/>
            <person name="Jones B.M."/>
            <person name="Lawson T."/>
            <person name="Leese F."/>
            <person name="Lindquist E."/>
            <person name="Lobanov A."/>
            <person name="Lomsadze A."/>
            <person name="Malik S.B."/>
            <person name="Marsh M.E."/>
            <person name="Mackinder L."/>
            <person name="Mock T."/>
            <person name="Mueller-Roeber B."/>
            <person name="Pagarete A."/>
            <person name="Parker M."/>
            <person name="Probert I."/>
            <person name="Quesneville H."/>
            <person name="Raines C."/>
            <person name="Rensing S.A."/>
            <person name="Riano-Pachon D.M."/>
            <person name="Richier S."/>
            <person name="Rokitta S."/>
            <person name="Shiraiwa Y."/>
            <person name="Soanes D.M."/>
            <person name="van der Giezen M."/>
            <person name="Wahlund T.M."/>
            <person name="Williams B."/>
            <person name="Wilson W."/>
            <person name="Wolfe G."/>
            <person name="Wurch L.L."/>
        </authorList>
    </citation>
    <scope>NUCLEOTIDE SEQUENCE</scope>
</reference>
<protein>
    <submittedName>
        <fullName evidence="1">Uncharacterized protein</fullName>
    </submittedName>
</protein>
<evidence type="ECO:0000313" key="1">
    <source>
        <dbReference type="EnsemblProtists" id="EOD16435"/>
    </source>
</evidence>
<keyword evidence="2" id="KW-1185">Reference proteome</keyword>
<accession>A0A0D3IYV0</accession>
<dbReference type="Proteomes" id="UP000013827">
    <property type="component" value="Unassembled WGS sequence"/>
</dbReference>
<sequence>MVHHGEIVVQREVEAVKVWLQTDATQIDAAPPDKGTAPCRLKIHHHGGEVGCQAAC</sequence>
<proteinExistence type="predicted"/>
<dbReference type="AlphaFoldDB" id="A0A0D3IYV0"/>
<dbReference type="KEGG" id="ehx:EMIHUDRAFT_370381"/>
<dbReference type="GeneID" id="17262585"/>
<dbReference type="EnsemblProtists" id="EOD16435">
    <property type="protein sequence ID" value="EOD16435"/>
    <property type="gene ID" value="EMIHUDRAFT_370381"/>
</dbReference>